<name>A0ABP6ZWM7_9ACTN</name>
<dbReference type="EMBL" id="BAAAZO010000006">
    <property type="protein sequence ID" value="GAA3619888.1"/>
    <property type="molecule type" value="Genomic_DNA"/>
</dbReference>
<dbReference type="NCBIfam" id="TIGR02469">
    <property type="entry name" value="CbiT"/>
    <property type="match status" value="1"/>
</dbReference>
<gene>
    <name evidence="7" type="ORF">GCM10022223_40940</name>
</gene>
<proteinExistence type="predicted"/>
<dbReference type="RefSeq" id="WP_231480988.1">
    <property type="nucleotide sequence ID" value="NZ_BAAAZO010000006.1"/>
</dbReference>
<dbReference type="Pfam" id="PF00590">
    <property type="entry name" value="TP_methylase"/>
    <property type="match status" value="1"/>
</dbReference>
<dbReference type="InterPro" id="IPR035996">
    <property type="entry name" value="4pyrrol_Methylase_sf"/>
</dbReference>
<evidence type="ECO:0000256" key="4">
    <source>
        <dbReference type="ARBA" id="ARBA00022679"/>
    </source>
</evidence>
<keyword evidence="4" id="KW-0808">Transferase</keyword>
<dbReference type="CDD" id="cd11644">
    <property type="entry name" value="Precorrin-6Y-MT"/>
    <property type="match status" value="1"/>
</dbReference>
<feature type="domain" description="Tetrapyrrole methylase" evidence="6">
    <location>
        <begin position="12"/>
        <end position="197"/>
    </location>
</feature>
<dbReference type="PIRSF" id="PIRSF036428">
    <property type="entry name" value="CobL"/>
    <property type="match status" value="1"/>
</dbReference>
<evidence type="ECO:0000313" key="8">
    <source>
        <dbReference type="Proteomes" id="UP001501074"/>
    </source>
</evidence>
<dbReference type="InterPro" id="IPR029063">
    <property type="entry name" value="SAM-dependent_MTases_sf"/>
</dbReference>
<evidence type="ECO:0000256" key="1">
    <source>
        <dbReference type="ARBA" id="ARBA00004953"/>
    </source>
</evidence>
<organism evidence="7 8">
    <name type="scientific">Kineosporia mesophila</name>
    <dbReference type="NCBI Taxonomy" id="566012"/>
    <lineage>
        <taxon>Bacteria</taxon>
        <taxon>Bacillati</taxon>
        <taxon>Actinomycetota</taxon>
        <taxon>Actinomycetes</taxon>
        <taxon>Kineosporiales</taxon>
        <taxon>Kineosporiaceae</taxon>
        <taxon>Kineosporia</taxon>
    </lineage>
</organism>
<keyword evidence="3" id="KW-0489">Methyltransferase</keyword>
<keyword evidence="2" id="KW-0169">Cobalamin biosynthesis</keyword>
<dbReference type="PANTHER" id="PTHR43182:SF1">
    <property type="entry name" value="COBALT-PRECORRIN-7 C(5)-METHYLTRANSFERASE"/>
    <property type="match status" value="1"/>
</dbReference>
<comment type="caution">
    <text evidence="7">The sequence shown here is derived from an EMBL/GenBank/DDBJ whole genome shotgun (WGS) entry which is preliminary data.</text>
</comment>
<reference evidence="8" key="1">
    <citation type="journal article" date="2019" name="Int. J. Syst. Evol. Microbiol.">
        <title>The Global Catalogue of Microorganisms (GCM) 10K type strain sequencing project: providing services to taxonomists for standard genome sequencing and annotation.</title>
        <authorList>
            <consortium name="The Broad Institute Genomics Platform"/>
            <consortium name="The Broad Institute Genome Sequencing Center for Infectious Disease"/>
            <person name="Wu L."/>
            <person name="Ma J."/>
        </authorList>
    </citation>
    <scope>NUCLEOTIDE SEQUENCE [LARGE SCALE GENOMIC DNA]</scope>
    <source>
        <strain evidence="8">JCM 16902</strain>
    </source>
</reference>
<dbReference type="Proteomes" id="UP001501074">
    <property type="component" value="Unassembled WGS sequence"/>
</dbReference>
<dbReference type="PANTHER" id="PTHR43182">
    <property type="entry name" value="COBALT-PRECORRIN-6B C(15)-METHYLTRANSFERASE (DECARBOXYLATING)"/>
    <property type="match status" value="1"/>
</dbReference>
<dbReference type="InterPro" id="IPR050714">
    <property type="entry name" value="Cobalamin_biosynth_MTase"/>
</dbReference>
<dbReference type="SUPFAM" id="SSF53790">
    <property type="entry name" value="Tetrapyrrole methylase"/>
    <property type="match status" value="1"/>
</dbReference>
<dbReference type="InterPro" id="IPR012818">
    <property type="entry name" value="CbiE"/>
</dbReference>
<comment type="pathway">
    <text evidence="1">Cofactor biosynthesis; adenosylcobalamin biosynthesis.</text>
</comment>
<protein>
    <submittedName>
        <fullName evidence="7">Bifunctional cobalt-precorrin-7 (C(5))-methyltransferase/cobalt-precorrin-6B (C(15))-methyltransferase</fullName>
    </submittedName>
</protein>
<keyword evidence="5" id="KW-0949">S-adenosyl-L-methionine</keyword>
<dbReference type="NCBIfam" id="TIGR02467">
    <property type="entry name" value="CbiE"/>
    <property type="match status" value="1"/>
</dbReference>
<keyword evidence="8" id="KW-1185">Reference proteome</keyword>
<dbReference type="Gene3D" id="3.40.1010.10">
    <property type="entry name" value="Cobalt-precorrin-4 Transmethylase, Domain 1"/>
    <property type="match status" value="1"/>
</dbReference>
<evidence type="ECO:0000256" key="3">
    <source>
        <dbReference type="ARBA" id="ARBA00022603"/>
    </source>
</evidence>
<evidence type="ECO:0000259" key="6">
    <source>
        <dbReference type="Pfam" id="PF00590"/>
    </source>
</evidence>
<evidence type="ECO:0000313" key="7">
    <source>
        <dbReference type="EMBL" id="GAA3619888.1"/>
    </source>
</evidence>
<evidence type="ECO:0000256" key="5">
    <source>
        <dbReference type="ARBA" id="ARBA00022691"/>
    </source>
</evidence>
<dbReference type="InterPro" id="IPR014008">
    <property type="entry name" value="Cbl_synth_MTase_CbiT"/>
</dbReference>
<dbReference type="InterPro" id="IPR006365">
    <property type="entry name" value="Cbl_synth_CobL"/>
</dbReference>
<dbReference type="InterPro" id="IPR014777">
    <property type="entry name" value="4pyrrole_Mease_sub1"/>
</dbReference>
<accession>A0ABP6ZWM7</accession>
<sequence length="420" mass="43566">MSTAPPPAPEHLVVVGIGADGWPGLPPAAQKVLRQADVVFGGDRQLALLPGEVAGQQVAWPPGLVRALPLLLVKTPGARKVVLASGDPTFFGIATTIARVAPGFELSVLPHPSSVSLACAAMGWAQQDTEVISLVGRHLATVHPVVSPGRRLLVLVPGEDSPAQVAALLRERGFGPSELTALSNLGAQDASRVSASAGEWPAAGYPPHAPEGSGALTVLAVVCRPGPAAKRLSRVPGLPDDAYENDGQLTKRHVRAVTLSALAPEPGELLWDVGGGAGSVGIEWLRSHPSCRAISIERDGERAARITRNAELLGVPHVDVRIGEAPAELDGLPTPDAIFVGGGLTAPGLVDLCWEALAPGGRMVANVTTLESEMVLAQARSNYGGTLTKIDITKATTIGRFTGWRPAMPVTQWVAWKVAP</sequence>
<dbReference type="InterPro" id="IPR000878">
    <property type="entry name" value="4pyrrol_Mease"/>
</dbReference>
<dbReference type="Pfam" id="PF01135">
    <property type="entry name" value="PCMT"/>
    <property type="match status" value="1"/>
</dbReference>
<dbReference type="CDD" id="cd02440">
    <property type="entry name" value="AdoMet_MTases"/>
    <property type="match status" value="1"/>
</dbReference>
<dbReference type="Gene3D" id="3.40.50.150">
    <property type="entry name" value="Vaccinia Virus protein VP39"/>
    <property type="match status" value="1"/>
</dbReference>
<dbReference type="SUPFAM" id="SSF53335">
    <property type="entry name" value="S-adenosyl-L-methionine-dependent methyltransferases"/>
    <property type="match status" value="1"/>
</dbReference>
<evidence type="ECO:0000256" key="2">
    <source>
        <dbReference type="ARBA" id="ARBA00022573"/>
    </source>
</evidence>